<keyword evidence="7" id="KW-1185">Reference proteome</keyword>
<evidence type="ECO:0000259" key="5">
    <source>
        <dbReference type="PROSITE" id="PS51072"/>
    </source>
</evidence>
<feature type="compositionally biased region" description="Low complexity" evidence="4">
    <location>
        <begin position="494"/>
        <end position="510"/>
    </location>
</feature>
<evidence type="ECO:0000256" key="3">
    <source>
        <dbReference type="ARBA" id="ARBA00023136"/>
    </source>
</evidence>
<keyword evidence="2" id="KW-0813">Transport</keyword>
<dbReference type="InterPro" id="IPR011012">
    <property type="entry name" value="Longin-like_dom_sf"/>
</dbReference>
<protein>
    <submittedName>
        <fullName evidence="6">Clathrin adaptor, mu subunit</fullName>
    </submittedName>
</protein>
<gene>
    <name evidence="6" type="ORF">T440DRAFT_468868</name>
</gene>
<dbReference type="PANTHER" id="PTHR10529">
    <property type="entry name" value="AP COMPLEX SUBUNIT MU"/>
    <property type="match status" value="1"/>
</dbReference>
<feature type="region of interest" description="Disordered" evidence="4">
    <location>
        <begin position="154"/>
        <end position="184"/>
    </location>
</feature>
<dbReference type="GO" id="GO:0012505">
    <property type="term" value="C:endomembrane system"/>
    <property type="evidence" value="ECO:0007669"/>
    <property type="project" value="UniProtKB-SubCell"/>
</dbReference>
<feature type="region of interest" description="Disordered" evidence="4">
    <location>
        <begin position="487"/>
        <end position="513"/>
    </location>
</feature>
<dbReference type="InterPro" id="IPR036168">
    <property type="entry name" value="AP2_Mu_C_sf"/>
</dbReference>
<dbReference type="Gene3D" id="2.60.40.1170">
    <property type="entry name" value="Mu homology domain, subdomain B"/>
    <property type="match status" value="1"/>
</dbReference>
<keyword evidence="3" id="KW-0472">Membrane</keyword>
<dbReference type="InterPro" id="IPR028565">
    <property type="entry name" value="MHD"/>
</dbReference>
<name>A0A6A7B764_9PLEO</name>
<evidence type="ECO:0000313" key="6">
    <source>
        <dbReference type="EMBL" id="KAF2850199.1"/>
    </source>
</evidence>
<organism evidence="6 7">
    <name type="scientific">Plenodomus tracheiphilus IPT5</name>
    <dbReference type="NCBI Taxonomy" id="1408161"/>
    <lineage>
        <taxon>Eukaryota</taxon>
        <taxon>Fungi</taxon>
        <taxon>Dikarya</taxon>
        <taxon>Ascomycota</taxon>
        <taxon>Pezizomycotina</taxon>
        <taxon>Dothideomycetes</taxon>
        <taxon>Pleosporomycetidae</taxon>
        <taxon>Pleosporales</taxon>
        <taxon>Pleosporineae</taxon>
        <taxon>Leptosphaeriaceae</taxon>
        <taxon>Plenodomus</taxon>
    </lineage>
</organism>
<dbReference type="PROSITE" id="PS51072">
    <property type="entry name" value="MHD"/>
    <property type="match status" value="1"/>
</dbReference>
<dbReference type="SUPFAM" id="SSF64356">
    <property type="entry name" value="SNARE-like"/>
    <property type="match status" value="1"/>
</dbReference>
<dbReference type="Pfam" id="PF00928">
    <property type="entry name" value="Adap_comp_sub"/>
    <property type="match status" value="1"/>
</dbReference>
<evidence type="ECO:0000256" key="1">
    <source>
        <dbReference type="ARBA" id="ARBA00004308"/>
    </source>
</evidence>
<comment type="subcellular location">
    <subcellularLocation>
        <location evidence="1">Endomembrane system</location>
    </subcellularLocation>
</comment>
<evidence type="ECO:0000313" key="7">
    <source>
        <dbReference type="Proteomes" id="UP000799423"/>
    </source>
</evidence>
<dbReference type="InterPro" id="IPR050431">
    <property type="entry name" value="Adaptor_comp_med_subunit"/>
</dbReference>
<dbReference type="Proteomes" id="UP000799423">
    <property type="component" value="Unassembled WGS sequence"/>
</dbReference>
<dbReference type="SUPFAM" id="SSF49447">
    <property type="entry name" value="Second domain of Mu2 adaptin subunit (ap50) of ap2 adaptor"/>
    <property type="match status" value="1"/>
</dbReference>
<dbReference type="EMBL" id="MU006308">
    <property type="protein sequence ID" value="KAF2850199.1"/>
    <property type="molecule type" value="Genomic_DNA"/>
</dbReference>
<dbReference type="OrthoDB" id="870at2759"/>
<dbReference type="CDD" id="cd14837">
    <property type="entry name" value="AP3_Mu_N"/>
    <property type="match status" value="1"/>
</dbReference>
<evidence type="ECO:0000256" key="2">
    <source>
        <dbReference type="ARBA" id="ARBA00022448"/>
    </source>
</evidence>
<evidence type="ECO:0000256" key="4">
    <source>
        <dbReference type="SAM" id="MobiDB-lite"/>
    </source>
</evidence>
<reference evidence="6" key="1">
    <citation type="submission" date="2020-01" db="EMBL/GenBank/DDBJ databases">
        <authorList>
            <consortium name="DOE Joint Genome Institute"/>
            <person name="Haridas S."/>
            <person name="Albert R."/>
            <person name="Binder M."/>
            <person name="Bloem J."/>
            <person name="Labutti K."/>
            <person name="Salamov A."/>
            <person name="Andreopoulos B."/>
            <person name="Baker S.E."/>
            <person name="Barry K."/>
            <person name="Bills G."/>
            <person name="Bluhm B.H."/>
            <person name="Cannon C."/>
            <person name="Castanera R."/>
            <person name="Culley D.E."/>
            <person name="Daum C."/>
            <person name="Ezra D."/>
            <person name="Gonzalez J.B."/>
            <person name="Henrissat B."/>
            <person name="Kuo A."/>
            <person name="Liang C."/>
            <person name="Lipzen A."/>
            <person name="Lutzoni F."/>
            <person name="Magnuson J."/>
            <person name="Mondo S."/>
            <person name="Nolan M."/>
            <person name="Ohm R."/>
            <person name="Pangilinan J."/>
            <person name="Park H.-J."/>
            <person name="Ramirez L."/>
            <person name="Alfaro M."/>
            <person name="Sun H."/>
            <person name="Tritt A."/>
            <person name="Yoshinaga Y."/>
            <person name="Zwiers L.-H."/>
            <person name="Turgeon B.G."/>
            <person name="Goodwin S.B."/>
            <person name="Spatafora J.W."/>
            <person name="Crous P.W."/>
            <person name="Grigoriev I.V."/>
        </authorList>
    </citation>
    <scope>NUCLEOTIDE SEQUENCE</scope>
    <source>
        <strain evidence="6">IPT5</strain>
    </source>
</reference>
<feature type="compositionally biased region" description="Low complexity" evidence="4">
    <location>
        <begin position="154"/>
        <end position="168"/>
    </location>
</feature>
<feature type="domain" description="MHD" evidence="5">
    <location>
        <begin position="200"/>
        <end position="528"/>
    </location>
</feature>
<dbReference type="Gene3D" id="3.30.450.60">
    <property type="match status" value="1"/>
</dbReference>
<dbReference type="AlphaFoldDB" id="A0A6A7B764"/>
<sequence>MSAIEALYMFDEHSTPLLEHTYLGRPPASSTLLPLYLSHPAPRPSLIYLPNTNPPTLLHSIVQDQLLFLCPCSADTEPLQVLEFLHRVADVLEDFLGSPLLASKIEGHYHVVAQLLSEMVDGGVIACTEPNALRDVVEAPNFMKSLLGGVGLPSSTPSSLTPSATPFSMGGRPSPRLGPTSAVQTASTVPWRRANVRHTSNEMYVDIVETLQVTLSPSGRPLSAIANGTIAFTAKVSGIPDLLLQLGCPGGINSAVSLPVFHPCVRLNRWKERPGELSFVPPDGRFVLAGYEVDLLGPLALDSFSSSTTIKSLPKLNIPATVSVTPSLGPTGADFQVKLQLNPRFTGKSSAPISTSSMPSKGVAGIGSGIGGRTISSGAAFSSGSTTGTTSSPAIEEMSIHIPLPPTVKNITDLRLARGTGDASYAPGDRGIEWRLSSREISMLMSQDRGGGVGASATLRGTVVGGEEDRGDAIGAGGPVTFSTSTYDYDDDSSYTQPTSSQPPTSHSSSLVDADAKRIKANKVLMPSCATLSFSVKGWLPSGIRVEALNVDQKRSKGLGSGITPYKGVKYLCISKEGVECRC</sequence>
<proteinExistence type="predicted"/>
<accession>A0A6A7B764</accession>